<dbReference type="InterPro" id="IPR012337">
    <property type="entry name" value="RNaseH-like_sf"/>
</dbReference>
<name>A0AAD8ZL21_9TELE</name>
<gene>
    <name evidence="2" type="ORF">P4O66_004741</name>
</gene>
<dbReference type="Gene3D" id="3.30.420.10">
    <property type="entry name" value="Ribonuclease H-like superfamily/Ribonuclease H"/>
    <property type="match status" value="1"/>
</dbReference>
<protein>
    <recommendedName>
        <fullName evidence="1">Integrase catalytic domain-containing protein</fullName>
    </recommendedName>
</protein>
<evidence type="ECO:0000313" key="3">
    <source>
        <dbReference type="Proteomes" id="UP001239994"/>
    </source>
</evidence>
<sequence>MGPRPEDSCGKFTPTLHIRVFGLLEDIVSHRGPQFMSKVWKELLWKLNITVSLTSGYHPQANGQVERANQELGFQPPLYLWNPPTSDQPAVEAWCRCSERVWEGVHQKLHKAIAAYKRKADRRRGDMPLYEPGQKMWVSTADDCAGSHGKLATSHSTEAAVLANLSQMSKDMVIIQGVSSMGAAALNIPVTETYKHTRITGVQHC</sequence>
<dbReference type="InterPro" id="IPR036397">
    <property type="entry name" value="RNaseH_sf"/>
</dbReference>
<dbReference type="InterPro" id="IPR001584">
    <property type="entry name" value="Integrase_cat-core"/>
</dbReference>
<proteinExistence type="predicted"/>
<organism evidence="2 3">
    <name type="scientific">Electrophorus voltai</name>
    <dbReference type="NCBI Taxonomy" id="2609070"/>
    <lineage>
        <taxon>Eukaryota</taxon>
        <taxon>Metazoa</taxon>
        <taxon>Chordata</taxon>
        <taxon>Craniata</taxon>
        <taxon>Vertebrata</taxon>
        <taxon>Euteleostomi</taxon>
        <taxon>Actinopterygii</taxon>
        <taxon>Neopterygii</taxon>
        <taxon>Teleostei</taxon>
        <taxon>Ostariophysi</taxon>
        <taxon>Gymnotiformes</taxon>
        <taxon>Gymnotoidei</taxon>
        <taxon>Gymnotidae</taxon>
        <taxon>Electrophorus</taxon>
    </lineage>
</organism>
<accession>A0AAD8ZL21</accession>
<dbReference type="GO" id="GO:0015074">
    <property type="term" value="P:DNA integration"/>
    <property type="evidence" value="ECO:0007669"/>
    <property type="project" value="InterPro"/>
</dbReference>
<dbReference type="PANTHER" id="PTHR37984">
    <property type="entry name" value="PROTEIN CBG26694"/>
    <property type="match status" value="1"/>
</dbReference>
<dbReference type="EMBL" id="JAROKS010000009">
    <property type="protein sequence ID" value="KAK1800992.1"/>
    <property type="molecule type" value="Genomic_DNA"/>
</dbReference>
<dbReference type="PANTHER" id="PTHR37984:SF5">
    <property type="entry name" value="PROTEIN NYNRIN-LIKE"/>
    <property type="match status" value="1"/>
</dbReference>
<dbReference type="AlphaFoldDB" id="A0AAD8ZL21"/>
<evidence type="ECO:0000313" key="2">
    <source>
        <dbReference type="EMBL" id="KAK1800992.1"/>
    </source>
</evidence>
<reference evidence="2" key="1">
    <citation type="submission" date="2023-03" db="EMBL/GenBank/DDBJ databases">
        <title>Electrophorus voltai genome.</title>
        <authorList>
            <person name="Bian C."/>
        </authorList>
    </citation>
    <scope>NUCLEOTIDE SEQUENCE</scope>
    <source>
        <strain evidence="2">CB-2022</strain>
        <tissue evidence="2">Muscle</tissue>
    </source>
</reference>
<dbReference type="Proteomes" id="UP001239994">
    <property type="component" value="Unassembled WGS sequence"/>
</dbReference>
<evidence type="ECO:0000259" key="1">
    <source>
        <dbReference type="PROSITE" id="PS50994"/>
    </source>
</evidence>
<dbReference type="PROSITE" id="PS50994">
    <property type="entry name" value="INTEGRASE"/>
    <property type="match status" value="1"/>
</dbReference>
<dbReference type="InterPro" id="IPR050951">
    <property type="entry name" value="Retrovirus_Pol_polyprotein"/>
</dbReference>
<keyword evidence="3" id="KW-1185">Reference proteome</keyword>
<dbReference type="SUPFAM" id="SSF53098">
    <property type="entry name" value="Ribonuclease H-like"/>
    <property type="match status" value="1"/>
</dbReference>
<feature type="domain" description="Integrase catalytic" evidence="1">
    <location>
        <begin position="1"/>
        <end position="72"/>
    </location>
</feature>
<dbReference type="GO" id="GO:0003676">
    <property type="term" value="F:nucleic acid binding"/>
    <property type="evidence" value="ECO:0007669"/>
    <property type="project" value="InterPro"/>
</dbReference>
<comment type="caution">
    <text evidence="2">The sequence shown here is derived from an EMBL/GenBank/DDBJ whole genome shotgun (WGS) entry which is preliminary data.</text>
</comment>